<dbReference type="Proteomes" id="UP000598146">
    <property type="component" value="Unassembled WGS sequence"/>
</dbReference>
<dbReference type="AlphaFoldDB" id="A0A931CHQ4"/>
<gene>
    <name evidence="3" type="ORF">I4J89_40895</name>
</gene>
<evidence type="ECO:0000256" key="1">
    <source>
        <dbReference type="SAM" id="MobiDB-lite"/>
    </source>
</evidence>
<organism evidence="3 4">
    <name type="scientific">Actinoplanes aureus</name>
    <dbReference type="NCBI Taxonomy" id="2792083"/>
    <lineage>
        <taxon>Bacteria</taxon>
        <taxon>Bacillati</taxon>
        <taxon>Actinomycetota</taxon>
        <taxon>Actinomycetes</taxon>
        <taxon>Micromonosporales</taxon>
        <taxon>Micromonosporaceae</taxon>
        <taxon>Actinoplanes</taxon>
    </lineage>
</organism>
<comment type="caution">
    <text evidence="3">The sequence shown here is derived from an EMBL/GenBank/DDBJ whole genome shotgun (WGS) entry which is preliminary data.</text>
</comment>
<dbReference type="GO" id="GO:0015074">
    <property type="term" value="P:DNA integration"/>
    <property type="evidence" value="ECO:0007669"/>
    <property type="project" value="InterPro"/>
</dbReference>
<feature type="domain" description="Integrase catalytic" evidence="2">
    <location>
        <begin position="1"/>
        <end position="150"/>
    </location>
</feature>
<dbReference type="PROSITE" id="PS50994">
    <property type="entry name" value="INTEGRASE"/>
    <property type="match status" value="1"/>
</dbReference>
<keyword evidence="4" id="KW-1185">Reference proteome</keyword>
<name>A0A931CHQ4_9ACTN</name>
<dbReference type="EMBL" id="JADQTO010000031">
    <property type="protein sequence ID" value="MBG0567817.1"/>
    <property type="molecule type" value="Genomic_DNA"/>
</dbReference>
<dbReference type="RefSeq" id="WP_196419595.1">
    <property type="nucleotide sequence ID" value="NZ_JADQTO010000031.1"/>
</dbReference>
<sequence length="245" mass="26448">MLPDDHGPACGVPGMLRLDRALEFAAEAVRAAANALAVESHVLPGYHANAKGKIERVNRTVDQILLLMLPGFTEGPRELNGRLSGPLDDRSAARAGYEQDAAGGADPAGLPLRWSVFVEQFAAWVTWYNTEHTHRGIGGRTPAQAWVEDPTPLRLVPEEEVRHLLLADVGRTIEADGIHYRNLVYVCPGIARRPERQSASTASTAPTYGVTDGRPRRDTRPAFSSSKRASKSASNSTARPPCPAS</sequence>
<dbReference type="Gene3D" id="3.30.420.10">
    <property type="entry name" value="Ribonuclease H-like superfamily/Ribonuclease H"/>
    <property type="match status" value="1"/>
</dbReference>
<dbReference type="InterPro" id="IPR036397">
    <property type="entry name" value="RNaseH_sf"/>
</dbReference>
<dbReference type="GO" id="GO:0003676">
    <property type="term" value="F:nucleic acid binding"/>
    <property type="evidence" value="ECO:0007669"/>
    <property type="project" value="InterPro"/>
</dbReference>
<dbReference type="SUPFAM" id="SSF53098">
    <property type="entry name" value="Ribonuclease H-like"/>
    <property type="match status" value="1"/>
</dbReference>
<dbReference type="InterPro" id="IPR012337">
    <property type="entry name" value="RNaseH-like_sf"/>
</dbReference>
<dbReference type="InterPro" id="IPR001584">
    <property type="entry name" value="Integrase_cat-core"/>
</dbReference>
<evidence type="ECO:0000313" key="4">
    <source>
        <dbReference type="Proteomes" id="UP000598146"/>
    </source>
</evidence>
<protein>
    <recommendedName>
        <fullName evidence="2">Integrase catalytic domain-containing protein</fullName>
    </recommendedName>
</protein>
<proteinExistence type="predicted"/>
<evidence type="ECO:0000313" key="3">
    <source>
        <dbReference type="EMBL" id="MBG0567817.1"/>
    </source>
</evidence>
<feature type="compositionally biased region" description="Low complexity" evidence="1">
    <location>
        <begin position="222"/>
        <end position="239"/>
    </location>
</feature>
<feature type="region of interest" description="Disordered" evidence="1">
    <location>
        <begin position="194"/>
        <end position="245"/>
    </location>
</feature>
<feature type="compositionally biased region" description="Polar residues" evidence="1">
    <location>
        <begin position="197"/>
        <end position="206"/>
    </location>
</feature>
<reference evidence="3" key="1">
    <citation type="submission" date="2020-11" db="EMBL/GenBank/DDBJ databases">
        <title>Isolation and identification of active actinomycetes.</title>
        <authorList>
            <person name="Sun X."/>
        </authorList>
    </citation>
    <scope>NUCLEOTIDE SEQUENCE</scope>
    <source>
        <strain evidence="3">NEAU-A11</strain>
    </source>
</reference>
<evidence type="ECO:0000259" key="2">
    <source>
        <dbReference type="PROSITE" id="PS50994"/>
    </source>
</evidence>
<accession>A0A931CHQ4</accession>